<dbReference type="RefSeq" id="WP_048379739.1">
    <property type="nucleotide sequence ID" value="NZ_LDYE01000004.1"/>
</dbReference>
<protein>
    <submittedName>
        <fullName evidence="3">mRNA interferase RelE/StbE</fullName>
    </submittedName>
</protein>
<organism evidence="3 4">
    <name type="scientific">Corynebacterium renale</name>
    <dbReference type="NCBI Taxonomy" id="1724"/>
    <lineage>
        <taxon>Bacteria</taxon>
        <taxon>Bacillati</taxon>
        <taxon>Actinomycetota</taxon>
        <taxon>Actinomycetes</taxon>
        <taxon>Mycobacteriales</taxon>
        <taxon>Corynebacteriaceae</taxon>
        <taxon>Corynebacterium</taxon>
    </lineage>
</organism>
<comment type="caution">
    <text evidence="3">The sequence shown here is derived from an EMBL/GenBank/DDBJ whole genome shotgun (WGS) entry which is preliminary data.</text>
</comment>
<accession>A0A2A9DLL4</accession>
<evidence type="ECO:0000313" key="4">
    <source>
        <dbReference type="Proteomes" id="UP000221653"/>
    </source>
</evidence>
<sequence length="89" mass="10334">MTDQLYQIAYKPSAAKSLRKLDKPTQQRLVSAVESLAHDPRPAGVKKLKGAADLYRIRVGDYRVVYEIWDGKLRVLVLRLVHRREVYQK</sequence>
<evidence type="ECO:0000256" key="2">
    <source>
        <dbReference type="ARBA" id="ARBA00022649"/>
    </source>
</evidence>
<dbReference type="AlphaFoldDB" id="A0A2A9DLL4"/>
<keyword evidence="4" id="KW-1185">Reference proteome</keyword>
<evidence type="ECO:0000313" key="3">
    <source>
        <dbReference type="EMBL" id="PFG27484.1"/>
    </source>
</evidence>
<dbReference type="EMBL" id="PDJF01000001">
    <property type="protein sequence ID" value="PFG27484.1"/>
    <property type="molecule type" value="Genomic_DNA"/>
</dbReference>
<dbReference type="Proteomes" id="UP000221653">
    <property type="component" value="Unassembled WGS sequence"/>
</dbReference>
<dbReference type="InterPro" id="IPR035093">
    <property type="entry name" value="RelE/ParE_toxin_dom_sf"/>
</dbReference>
<dbReference type="Gene3D" id="3.30.2310.20">
    <property type="entry name" value="RelE-like"/>
    <property type="match status" value="1"/>
</dbReference>
<dbReference type="PANTHER" id="PTHR35601:SF1">
    <property type="entry name" value="TOXIN RELE"/>
    <property type="match status" value="1"/>
</dbReference>
<comment type="similarity">
    <text evidence="1">Belongs to the RelE toxin family.</text>
</comment>
<dbReference type="Pfam" id="PF05016">
    <property type="entry name" value="ParE_toxin"/>
    <property type="match status" value="1"/>
</dbReference>
<dbReference type="InterPro" id="IPR007712">
    <property type="entry name" value="RelE/ParE_toxin"/>
</dbReference>
<name>A0A2A9DLL4_9CORY</name>
<reference evidence="3 4" key="1">
    <citation type="submission" date="2017-10" db="EMBL/GenBank/DDBJ databases">
        <title>Sequencing the genomes of 1000 actinobacteria strains.</title>
        <authorList>
            <person name="Klenk H.-P."/>
        </authorList>
    </citation>
    <scope>NUCLEOTIDE SEQUENCE [LARGE SCALE GENOMIC DNA]</scope>
    <source>
        <strain evidence="3 4">DSM 20688</strain>
    </source>
</reference>
<dbReference type="PANTHER" id="PTHR35601">
    <property type="entry name" value="TOXIN RELE"/>
    <property type="match status" value="1"/>
</dbReference>
<proteinExistence type="inferred from homology"/>
<dbReference type="NCBIfam" id="TIGR02385">
    <property type="entry name" value="RelE_StbE"/>
    <property type="match status" value="1"/>
</dbReference>
<gene>
    <name evidence="3" type="ORF">ATK06_0545</name>
</gene>
<dbReference type="SUPFAM" id="SSF143011">
    <property type="entry name" value="RelE-like"/>
    <property type="match status" value="1"/>
</dbReference>
<keyword evidence="2" id="KW-1277">Toxin-antitoxin system</keyword>
<dbReference type="OrthoDB" id="5326046at2"/>
<evidence type="ECO:0000256" key="1">
    <source>
        <dbReference type="ARBA" id="ARBA00006226"/>
    </source>
</evidence>